<organism evidence="1 2">
    <name type="scientific">Streptomyces yokosukanensis</name>
    <dbReference type="NCBI Taxonomy" id="67386"/>
    <lineage>
        <taxon>Bacteria</taxon>
        <taxon>Bacillati</taxon>
        <taxon>Actinomycetota</taxon>
        <taxon>Actinomycetes</taxon>
        <taxon>Kitasatosporales</taxon>
        <taxon>Streptomycetaceae</taxon>
        <taxon>Streptomyces</taxon>
    </lineage>
</organism>
<keyword evidence="2" id="KW-1185">Reference proteome</keyword>
<evidence type="ECO:0000313" key="2">
    <source>
        <dbReference type="Proteomes" id="UP000053127"/>
    </source>
</evidence>
<sequence>MTDEQSRPHPGPLTDLQRARIDFARRDLEYTRAEDLAQLDAAGLILMIERLRTRLDDMLQLIDETTGPRDRPN</sequence>
<evidence type="ECO:0000313" key="1">
    <source>
        <dbReference type="EMBL" id="KUN03127.1"/>
    </source>
</evidence>
<protein>
    <submittedName>
        <fullName evidence="1">Uncharacterized protein</fullName>
    </submittedName>
</protein>
<reference evidence="1 2" key="1">
    <citation type="submission" date="2015-10" db="EMBL/GenBank/DDBJ databases">
        <title>Draft genome sequence of Streptomyces yokosukanensis DSM 40224, type strain for the species Streptomyces yokosukanensis.</title>
        <authorList>
            <person name="Ruckert C."/>
            <person name="Winkler A."/>
            <person name="Kalinowski J."/>
            <person name="Kampfer P."/>
            <person name="Glaeser S."/>
        </authorList>
    </citation>
    <scope>NUCLEOTIDE SEQUENCE [LARGE SCALE GENOMIC DNA]</scope>
    <source>
        <strain evidence="1 2">DSM 40224</strain>
    </source>
</reference>
<accession>A0A101P1E5</accession>
<dbReference type="AlphaFoldDB" id="A0A101P1E5"/>
<dbReference type="EMBL" id="LMWN01000035">
    <property type="protein sequence ID" value="KUN03127.1"/>
    <property type="molecule type" value="Genomic_DNA"/>
</dbReference>
<comment type="caution">
    <text evidence="1">The sequence shown here is derived from an EMBL/GenBank/DDBJ whole genome shotgun (WGS) entry which is preliminary data.</text>
</comment>
<dbReference type="Proteomes" id="UP000053127">
    <property type="component" value="Unassembled WGS sequence"/>
</dbReference>
<proteinExistence type="predicted"/>
<dbReference type="OrthoDB" id="4243869at2"/>
<gene>
    <name evidence="1" type="ORF">AQI95_24520</name>
</gene>
<dbReference type="STRING" id="67386.AQI95_24520"/>
<name>A0A101P1E5_9ACTN</name>
<dbReference type="RefSeq" id="WP_067127712.1">
    <property type="nucleotide sequence ID" value="NZ_KQ948215.1"/>
</dbReference>